<dbReference type="EMBL" id="AAPH01000040">
    <property type="protein sequence ID" value="EAS41131.1"/>
    <property type="molecule type" value="Genomic_DNA"/>
</dbReference>
<gene>
    <name evidence="9" type="ORF">P3TCK_07189</name>
</gene>
<dbReference type="PANTHER" id="PTHR30224:SF4">
    <property type="entry name" value="ELECTRON TRANSPORT PROTEIN YCCM-RELATED"/>
    <property type="match status" value="1"/>
</dbReference>
<dbReference type="InterPro" id="IPR017900">
    <property type="entry name" value="4Fe4S_Fe_S_CS"/>
</dbReference>
<name>Q1YXW6_9GAMM</name>
<evidence type="ECO:0000313" key="10">
    <source>
        <dbReference type="Proteomes" id="UP000003789"/>
    </source>
</evidence>
<feature type="transmembrane region" description="Helical" evidence="7">
    <location>
        <begin position="52"/>
        <end position="82"/>
    </location>
</feature>
<feature type="domain" description="4Fe-4S ferredoxin-type" evidence="8">
    <location>
        <begin position="346"/>
        <end position="376"/>
    </location>
</feature>
<proteinExistence type="predicted"/>
<evidence type="ECO:0000256" key="4">
    <source>
        <dbReference type="ARBA" id="ARBA00023004"/>
    </source>
</evidence>
<reference evidence="9 10" key="1">
    <citation type="submission" date="2006-03" db="EMBL/GenBank/DDBJ databases">
        <authorList>
            <person name="Bartlett D.H."/>
            <person name="Valle G."/>
            <person name="Lauro F.M."/>
            <person name="Vezzi A."/>
            <person name="Simonato F."/>
            <person name="Eloe E."/>
            <person name="Vitulo N."/>
            <person name="Stratton T.K."/>
            <person name="D'angelo M."/>
            <person name="Ferriera S."/>
            <person name="Johnson J."/>
            <person name="Kravitz S."/>
            <person name="Beeson K."/>
            <person name="Sutton G."/>
            <person name="Rogers Y."/>
            <person name="Friedman R."/>
            <person name="Frazier M."/>
            <person name="Venter J.C."/>
        </authorList>
    </citation>
    <scope>NUCLEOTIDE SEQUENCE [LARGE SCALE GENOMIC DNA]</scope>
    <source>
        <strain evidence="9 10">3TCK</strain>
    </source>
</reference>
<keyword evidence="5" id="KW-0411">Iron-sulfur</keyword>
<comment type="subcellular location">
    <subcellularLocation>
        <location evidence="1">Cell membrane</location>
    </subcellularLocation>
</comment>
<keyword evidence="7" id="KW-0812">Transmembrane</keyword>
<protein>
    <submittedName>
        <fullName evidence="9">Hypothetical iron-sulfur cluster-binding protein</fullName>
    </submittedName>
</protein>
<dbReference type="Pfam" id="PF13237">
    <property type="entry name" value="Fer4_10"/>
    <property type="match status" value="1"/>
</dbReference>
<dbReference type="PROSITE" id="PS00198">
    <property type="entry name" value="4FE4S_FER_1"/>
    <property type="match status" value="1"/>
</dbReference>
<evidence type="ECO:0000259" key="8">
    <source>
        <dbReference type="PROSITE" id="PS51379"/>
    </source>
</evidence>
<accession>Q1YXW6</accession>
<dbReference type="InterPro" id="IPR052378">
    <property type="entry name" value="NosR_regulator"/>
</dbReference>
<evidence type="ECO:0000256" key="3">
    <source>
        <dbReference type="ARBA" id="ARBA00022723"/>
    </source>
</evidence>
<comment type="caution">
    <text evidence="9">The sequence shown here is derived from an EMBL/GenBank/DDBJ whole genome shotgun (WGS) entry which is preliminary data.</text>
</comment>
<dbReference type="PANTHER" id="PTHR30224">
    <property type="entry name" value="ELECTRON TRANSPORT PROTEIN"/>
    <property type="match status" value="1"/>
</dbReference>
<organism evidence="9 10">
    <name type="scientific">Photobacterium profundum 3TCK</name>
    <dbReference type="NCBI Taxonomy" id="314280"/>
    <lineage>
        <taxon>Bacteria</taxon>
        <taxon>Pseudomonadati</taxon>
        <taxon>Pseudomonadota</taxon>
        <taxon>Gammaproteobacteria</taxon>
        <taxon>Vibrionales</taxon>
        <taxon>Vibrionaceae</taxon>
        <taxon>Photobacterium</taxon>
    </lineage>
</organism>
<feature type="transmembrane region" description="Helical" evidence="7">
    <location>
        <begin position="102"/>
        <end position="124"/>
    </location>
</feature>
<feature type="transmembrane region" description="Helical" evidence="7">
    <location>
        <begin position="264"/>
        <end position="285"/>
    </location>
</feature>
<dbReference type="GO" id="GO:0005886">
    <property type="term" value="C:plasma membrane"/>
    <property type="evidence" value="ECO:0007669"/>
    <property type="project" value="UniProtKB-SubCell"/>
</dbReference>
<feature type="transmembrane region" description="Helical" evidence="7">
    <location>
        <begin position="386"/>
        <end position="407"/>
    </location>
</feature>
<dbReference type="SUPFAM" id="SSF54862">
    <property type="entry name" value="4Fe-4S ferredoxins"/>
    <property type="match status" value="1"/>
</dbReference>
<evidence type="ECO:0000256" key="5">
    <source>
        <dbReference type="ARBA" id="ARBA00023014"/>
    </source>
</evidence>
<keyword evidence="2" id="KW-1003">Cell membrane</keyword>
<feature type="transmembrane region" description="Helical" evidence="7">
    <location>
        <begin position="23"/>
        <end position="45"/>
    </location>
</feature>
<dbReference type="HOGENOM" id="CLU_033147_0_0_6"/>
<dbReference type="Pfam" id="PF12801">
    <property type="entry name" value="Fer4_5"/>
    <property type="match status" value="2"/>
</dbReference>
<evidence type="ECO:0000256" key="6">
    <source>
        <dbReference type="ARBA" id="ARBA00023136"/>
    </source>
</evidence>
<dbReference type="PROSITE" id="PS51379">
    <property type="entry name" value="4FE4S_FER_2"/>
    <property type="match status" value="1"/>
</dbReference>
<keyword evidence="7" id="KW-1133">Transmembrane helix</keyword>
<evidence type="ECO:0000313" key="9">
    <source>
        <dbReference type="EMBL" id="EAS41131.1"/>
    </source>
</evidence>
<dbReference type="AlphaFoldDB" id="Q1YXW6"/>
<feature type="transmembrane region" description="Helical" evidence="7">
    <location>
        <begin position="170"/>
        <end position="203"/>
    </location>
</feature>
<sequence length="428" mass="47832">MLILPSDLLLRTSYNTAKTSDGAVLTFIESITLMLALMYSVSLLYTGGKKLGAAAVTIIVISATLATLYWPLLLALILAVGIITGFHKVCPEAAQANQRPNILRVVCQHAMALSFFFVTIQYVIHTALLTAQISPNFLRPDVTDAFLPIAAAIELKAIVSLGFWDQTHPAGAVMLFTVLITGIICKRAFCGWICPLGLVGEYIYNWRLKFIKKSYLAPVWLDWSLRMIKYLLLAFFAFISLGMHPANIPYYLNGNYHKIADIKTAWLFVAPGTITLVVLGIMLFMAAWRKRAFCRYFCPYGALLGLVSFVSIFKIRREKSHCLNERGGMNCDKCTRACPSNIIIHTAIQVHTDECQACMRCISACPKKEALGFKTHNGWHLSSKQLMAVIFIIMFGIPLLAFAGGFWHSQTSNEIRIQLIQMMDYISY</sequence>
<keyword evidence="3" id="KW-0479">Metal-binding</keyword>
<dbReference type="GO" id="GO:0046872">
    <property type="term" value="F:metal ion binding"/>
    <property type="evidence" value="ECO:0007669"/>
    <property type="project" value="UniProtKB-KW"/>
</dbReference>
<dbReference type="Proteomes" id="UP000003789">
    <property type="component" value="Unassembled WGS sequence"/>
</dbReference>
<evidence type="ECO:0000256" key="2">
    <source>
        <dbReference type="ARBA" id="ARBA00022475"/>
    </source>
</evidence>
<keyword evidence="6 7" id="KW-0472">Membrane</keyword>
<evidence type="ECO:0000256" key="1">
    <source>
        <dbReference type="ARBA" id="ARBA00004236"/>
    </source>
</evidence>
<feature type="transmembrane region" description="Helical" evidence="7">
    <location>
        <begin position="230"/>
        <end position="252"/>
    </location>
</feature>
<keyword evidence="4" id="KW-0408">Iron</keyword>
<dbReference type="InterPro" id="IPR017896">
    <property type="entry name" value="4Fe4S_Fe-S-bd"/>
</dbReference>
<feature type="transmembrane region" description="Helical" evidence="7">
    <location>
        <begin position="297"/>
        <end position="315"/>
    </location>
</feature>
<evidence type="ECO:0000256" key="7">
    <source>
        <dbReference type="SAM" id="Phobius"/>
    </source>
</evidence>
<dbReference type="GO" id="GO:0051536">
    <property type="term" value="F:iron-sulfur cluster binding"/>
    <property type="evidence" value="ECO:0007669"/>
    <property type="project" value="UniProtKB-KW"/>
</dbReference>